<organism evidence="2 3">
    <name type="scientific">Candidatus Sulfuritelmatomonas gaucii</name>
    <dbReference type="NCBI Taxonomy" id="2043161"/>
    <lineage>
        <taxon>Bacteria</taxon>
        <taxon>Pseudomonadati</taxon>
        <taxon>Acidobacteriota</taxon>
        <taxon>Terriglobia</taxon>
        <taxon>Terriglobales</taxon>
        <taxon>Acidobacteriaceae</taxon>
        <taxon>Candidatus Sulfuritelmatomonas</taxon>
    </lineage>
</organism>
<dbReference type="AlphaFoldDB" id="A0A2N9L7Z8"/>
<evidence type="ECO:0000313" key="3">
    <source>
        <dbReference type="Proteomes" id="UP000239735"/>
    </source>
</evidence>
<dbReference type="EMBL" id="OKRB01000076">
    <property type="protein sequence ID" value="SPE19115.1"/>
    <property type="molecule type" value="Genomic_DNA"/>
</dbReference>
<feature type="region of interest" description="Disordered" evidence="1">
    <location>
        <begin position="1"/>
        <end position="20"/>
    </location>
</feature>
<accession>A0A2N9L7Z8</accession>
<gene>
    <name evidence="2" type="ORF">SBA5_200027</name>
</gene>
<reference evidence="3" key="1">
    <citation type="submission" date="2018-02" db="EMBL/GenBank/DDBJ databases">
        <authorList>
            <person name="Hausmann B."/>
        </authorList>
    </citation>
    <scope>NUCLEOTIDE SEQUENCE [LARGE SCALE GENOMIC DNA]</scope>
    <source>
        <strain evidence="3">Peat soil MAG SbA5</strain>
    </source>
</reference>
<protein>
    <submittedName>
        <fullName evidence="2">Uncharacterized protein</fullName>
    </submittedName>
</protein>
<sequence length="167" mass="18460">MPTPSTDTPRGQRYGKWASNTGRNVPSLTLGIEFGEFQRQDATAVHTDRAQVACAFWAPMVRETTSGRATTPNPMRNCRRPFCERGSEVKTRFCSWSCRTACSATSSVTAEPMVDFMLSVIWESVVGLLHASQAAPAVAFKAKTLSRAWSTITFEPSGRELSTREFE</sequence>
<evidence type="ECO:0000313" key="2">
    <source>
        <dbReference type="EMBL" id="SPE19115.1"/>
    </source>
</evidence>
<name>A0A2N9L7Z8_9BACT</name>
<proteinExistence type="predicted"/>
<dbReference type="Proteomes" id="UP000239735">
    <property type="component" value="Unassembled WGS sequence"/>
</dbReference>
<evidence type="ECO:0000256" key="1">
    <source>
        <dbReference type="SAM" id="MobiDB-lite"/>
    </source>
</evidence>